<evidence type="ECO:0000313" key="4">
    <source>
        <dbReference type="EMBL" id="UOO81245.1"/>
    </source>
</evidence>
<dbReference type="InterPro" id="IPR011010">
    <property type="entry name" value="DNA_brk_join_enz"/>
</dbReference>
<evidence type="ECO:0000256" key="2">
    <source>
        <dbReference type="ARBA" id="ARBA00023172"/>
    </source>
</evidence>
<dbReference type="SUPFAM" id="SSF56349">
    <property type="entry name" value="DNA breaking-rejoining enzymes"/>
    <property type="match status" value="1"/>
</dbReference>
<evidence type="ECO:0000256" key="1">
    <source>
        <dbReference type="ARBA" id="ARBA00022908"/>
    </source>
</evidence>
<keyword evidence="5" id="KW-1185">Reference proteome</keyword>
<dbReference type="Pfam" id="PF00589">
    <property type="entry name" value="Phage_integrase"/>
    <property type="match status" value="1"/>
</dbReference>
<reference evidence="4 5" key="1">
    <citation type="journal article" date="2022" name="Res Sq">
        <title>Evolution of multicellular longitudinally dividing oral cavity symbionts (Neisseriaceae).</title>
        <authorList>
            <person name="Nyongesa S."/>
            <person name="Weber P."/>
            <person name="Bernet E."/>
            <person name="Pullido F."/>
            <person name="Nieckarz M."/>
            <person name="Delaby M."/>
            <person name="Nieves C."/>
            <person name="Viehboeck T."/>
            <person name="Krause N."/>
            <person name="Rivera-Millot A."/>
            <person name="Nakamura A."/>
            <person name="Vischer N."/>
            <person name="VanNieuwenhze M."/>
            <person name="Brun Y."/>
            <person name="Cava F."/>
            <person name="Bulgheresi S."/>
            <person name="Veyrier F."/>
        </authorList>
    </citation>
    <scope>NUCLEOTIDE SEQUENCE [LARGE SCALE GENOMIC DNA]</scope>
    <source>
        <strain evidence="4 5">CCUG 63373m</strain>
    </source>
</reference>
<dbReference type="EMBL" id="CP091508">
    <property type="protein sequence ID" value="UOO81245.1"/>
    <property type="molecule type" value="Genomic_DNA"/>
</dbReference>
<sequence length="206" mass="23366">MLAYPELTLFSLNTGLRQRNVLDLKWQQLDLARKVAWYHSDEMKAGQALGVALNDTAMEVIRRQVGKHPIYVFVNKRKNPIQEINSRYWKESLLKAGIENFTWHDLRHTWASWLVQRGIPLRVLQGMGGWKTLSMVQRYAHLAPEHLHPHAQMLESVVTAVGTELAQCKNPAHILEPDSRGKEVEIANKNSVLLVPGAGIEPARGV</sequence>
<dbReference type="InterPro" id="IPR013762">
    <property type="entry name" value="Integrase-like_cat_sf"/>
</dbReference>
<dbReference type="PROSITE" id="PS51898">
    <property type="entry name" value="TYR_RECOMBINASE"/>
    <property type="match status" value="1"/>
</dbReference>
<dbReference type="RefSeq" id="WP_244784309.1">
    <property type="nucleotide sequence ID" value="NZ_CP091508.1"/>
</dbReference>
<accession>A0ABY4DQA7</accession>
<dbReference type="PANTHER" id="PTHR30349:SF64">
    <property type="entry name" value="PROPHAGE INTEGRASE INTD-RELATED"/>
    <property type="match status" value="1"/>
</dbReference>
<evidence type="ECO:0000313" key="5">
    <source>
        <dbReference type="Proteomes" id="UP000829817"/>
    </source>
</evidence>
<organism evidence="4 5">
    <name type="scientific">Uruburuella testudinis</name>
    <dbReference type="NCBI Taxonomy" id="1282863"/>
    <lineage>
        <taxon>Bacteria</taxon>
        <taxon>Pseudomonadati</taxon>
        <taxon>Pseudomonadota</taxon>
        <taxon>Betaproteobacteria</taxon>
        <taxon>Neisseriales</taxon>
        <taxon>Neisseriaceae</taxon>
        <taxon>Uruburuella</taxon>
    </lineage>
</organism>
<feature type="domain" description="Tyr recombinase" evidence="3">
    <location>
        <begin position="1"/>
        <end position="152"/>
    </location>
</feature>
<dbReference type="PANTHER" id="PTHR30349">
    <property type="entry name" value="PHAGE INTEGRASE-RELATED"/>
    <property type="match status" value="1"/>
</dbReference>
<keyword evidence="2" id="KW-0233">DNA recombination</keyword>
<dbReference type="Gene3D" id="1.10.443.10">
    <property type="entry name" value="Intergrase catalytic core"/>
    <property type="match status" value="1"/>
</dbReference>
<protein>
    <submittedName>
        <fullName evidence="4">Site-specific integrase</fullName>
    </submittedName>
</protein>
<dbReference type="InterPro" id="IPR050090">
    <property type="entry name" value="Tyrosine_recombinase_XerCD"/>
</dbReference>
<keyword evidence="1" id="KW-0229">DNA integration</keyword>
<dbReference type="InterPro" id="IPR002104">
    <property type="entry name" value="Integrase_catalytic"/>
</dbReference>
<dbReference type="Proteomes" id="UP000829817">
    <property type="component" value="Chromosome"/>
</dbReference>
<evidence type="ECO:0000259" key="3">
    <source>
        <dbReference type="PROSITE" id="PS51898"/>
    </source>
</evidence>
<gene>
    <name evidence="4" type="ORF">LVJ83_09755</name>
</gene>
<dbReference type="CDD" id="cd00796">
    <property type="entry name" value="INT_Rci_Hp1_C"/>
    <property type="match status" value="1"/>
</dbReference>
<name>A0ABY4DQA7_9NEIS</name>
<proteinExistence type="predicted"/>